<reference evidence="2 3" key="1">
    <citation type="submission" date="2019-03" db="EMBL/GenBank/DDBJ databases">
        <title>Draft genome sequences of novel Actinobacteria.</title>
        <authorList>
            <person name="Sahin N."/>
            <person name="Ay H."/>
            <person name="Saygin H."/>
        </authorList>
    </citation>
    <scope>NUCLEOTIDE SEQUENCE [LARGE SCALE GENOMIC DNA]</scope>
    <source>
        <strain evidence="2 3">DSM 41900</strain>
    </source>
</reference>
<dbReference type="CDD" id="cd00093">
    <property type="entry name" value="HTH_XRE"/>
    <property type="match status" value="1"/>
</dbReference>
<dbReference type="RefSeq" id="WP_132818943.1">
    <property type="nucleotide sequence ID" value="NZ_SMKI01000168.1"/>
</dbReference>
<dbReference type="AlphaFoldDB" id="A0A4R4TA42"/>
<dbReference type="InterPro" id="IPR043917">
    <property type="entry name" value="DUF5753"/>
</dbReference>
<gene>
    <name evidence="2" type="ORF">E1283_17210</name>
</gene>
<organism evidence="2 3">
    <name type="scientific">Streptomyces hainanensis</name>
    <dbReference type="NCBI Taxonomy" id="402648"/>
    <lineage>
        <taxon>Bacteria</taxon>
        <taxon>Bacillati</taxon>
        <taxon>Actinomycetota</taxon>
        <taxon>Actinomycetes</taxon>
        <taxon>Kitasatosporales</taxon>
        <taxon>Streptomycetaceae</taxon>
        <taxon>Streptomyces</taxon>
    </lineage>
</organism>
<proteinExistence type="predicted"/>
<dbReference type="SMART" id="SM00530">
    <property type="entry name" value="HTH_XRE"/>
    <property type="match status" value="1"/>
</dbReference>
<accession>A0A4R4TA42</accession>
<evidence type="ECO:0000313" key="3">
    <source>
        <dbReference type="Proteomes" id="UP000295345"/>
    </source>
</evidence>
<evidence type="ECO:0000313" key="2">
    <source>
        <dbReference type="EMBL" id="TDC74010.1"/>
    </source>
</evidence>
<protein>
    <submittedName>
        <fullName evidence="2">XRE family transcriptional regulator</fullName>
    </submittedName>
</protein>
<dbReference type="Pfam" id="PF13560">
    <property type="entry name" value="HTH_31"/>
    <property type="match status" value="1"/>
</dbReference>
<dbReference type="InterPro" id="IPR010982">
    <property type="entry name" value="Lambda_DNA-bd_dom_sf"/>
</dbReference>
<keyword evidence="3" id="KW-1185">Reference proteome</keyword>
<evidence type="ECO:0000259" key="1">
    <source>
        <dbReference type="PROSITE" id="PS50943"/>
    </source>
</evidence>
<feature type="domain" description="HTH cro/C1-type" evidence="1">
    <location>
        <begin position="18"/>
        <end position="72"/>
    </location>
</feature>
<comment type="caution">
    <text evidence="2">The sequence shown here is derived from an EMBL/GenBank/DDBJ whole genome shotgun (WGS) entry which is preliminary data.</text>
</comment>
<dbReference type="InterPro" id="IPR001387">
    <property type="entry name" value="Cro/C1-type_HTH"/>
</dbReference>
<sequence>MGLRTNPTQRQRRLGLELRRLREPTGLSAAEAGEHIGVGRAYLSNIEAGRTHVSADKVRLLTELYGCTGERLVEGLVAMAESDGRGWWSDFRQSVNPALLDLIELEDSATTVRTFHWLYVPGLLQTAEYTRELFRTWSGAFSSESLERYAEIRRRRQGILVRDDPPTYHAIIHEGVFRMGFIDRKVMGDQIEYLIEAARSPHITLQLVPFSAPANPSARGAFTVYDAGSPELRTVNLDQPTSMMFLTDQSQLEEFTAHFARLARVALAPLDPGSAPGEGSSGLAQYLLYSLKETIHGRP</sequence>
<dbReference type="OrthoDB" id="3462393at2"/>
<dbReference type="Proteomes" id="UP000295345">
    <property type="component" value="Unassembled WGS sequence"/>
</dbReference>
<dbReference type="PROSITE" id="PS50943">
    <property type="entry name" value="HTH_CROC1"/>
    <property type="match status" value="1"/>
</dbReference>
<dbReference type="Gene3D" id="1.10.260.40">
    <property type="entry name" value="lambda repressor-like DNA-binding domains"/>
    <property type="match status" value="1"/>
</dbReference>
<dbReference type="GO" id="GO:0003677">
    <property type="term" value="F:DNA binding"/>
    <property type="evidence" value="ECO:0007669"/>
    <property type="project" value="InterPro"/>
</dbReference>
<dbReference type="EMBL" id="SMKI01000168">
    <property type="protein sequence ID" value="TDC74010.1"/>
    <property type="molecule type" value="Genomic_DNA"/>
</dbReference>
<dbReference type="SUPFAM" id="SSF47413">
    <property type="entry name" value="lambda repressor-like DNA-binding domains"/>
    <property type="match status" value="1"/>
</dbReference>
<dbReference type="Pfam" id="PF19054">
    <property type="entry name" value="DUF5753"/>
    <property type="match status" value="1"/>
</dbReference>
<name>A0A4R4TA42_9ACTN</name>